<dbReference type="Gene3D" id="1.10.1040.50">
    <property type="match status" value="1"/>
</dbReference>
<reference evidence="10 11" key="1">
    <citation type="submission" date="2020-08" db="EMBL/GenBank/DDBJ databases">
        <title>Genomic Encyclopedia of Type Strains, Phase III (KMG-III): the genomes of soil and plant-associated and newly described type strains.</title>
        <authorList>
            <person name="Whitman W."/>
        </authorList>
    </citation>
    <scope>NUCLEOTIDE SEQUENCE [LARGE SCALE GENOMIC DNA]</scope>
    <source>
        <strain evidence="10 11">CECT 8803</strain>
    </source>
</reference>
<dbReference type="InterPro" id="IPR029045">
    <property type="entry name" value="ClpP/crotonase-like_dom_sf"/>
</dbReference>
<accession>A0A839SMF4</accession>
<dbReference type="Pfam" id="PF02737">
    <property type="entry name" value="3HCDH_N"/>
    <property type="match status" value="1"/>
</dbReference>
<dbReference type="InterPro" id="IPR006176">
    <property type="entry name" value="3-OHacyl-CoA_DH_NAD-bd"/>
</dbReference>
<comment type="pathway">
    <text evidence="1">Lipid metabolism; fatty acid beta-oxidation.</text>
</comment>
<protein>
    <submittedName>
        <fullName evidence="10">3-hydroxyacyl-CoA dehydrogenase</fullName>
        <ecNumber evidence="10">1.1.1.35</ecNumber>
    </submittedName>
</protein>
<dbReference type="PANTHER" id="PTHR48075:SF7">
    <property type="entry name" value="3-HYDROXYACYL-COA DEHYDROGENASE-RELATED"/>
    <property type="match status" value="1"/>
</dbReference>
<keyword evidence="3" id="KW-0442">Lipid degradation</keyword>
<dbReference type="Proteomes" id="UP000581135">
    <property type="component" value="Unassembled WGS sequence"/>
</dbReference>
<evidence type="ECO:0000256" key="7">
    <source>
        <dbReference type="ARBA" id="ARBA00049556"/>
    </source>
</evidence>
<dbReference type="GO" id="GO:0006635">
    <property type="term" value="P:fatty acid beta-oxidation"/>
    <property type="evidence" value="ECO:0007669"/>
    <property type="project" value="UniProtKB-UniPathway"/>
</dbReference>
<dbReference type="SUPFAM" id="SSF52096">
    <property type="entry name" value="ClpP/crotonase"/>
    <property type="match status" value="1"/>
</dbReference>
<proteinExistence type="predicted"/>
<evidence type="ECO:0000259" key="9">
    <source>
        <dbReference type="Pfam" id="PF02737"/>
    </source>
</evidence>
<evidence type="ECO:0000256" key="5">
    <source>
        <dbReference type="ARBA" id="ARBA00023027"/>
    </source>
</evidence>
<name>A0A839SMF4_9PROT</name>
<gene>
    <name evidence="10" type="ORF">FHR98_000342</name>
</gene>
<comment type="caution">
    <text evidence="10">The sequence shown here is derived from an EMBL/GenBank/DDBJ whole genome shotgun (WGS) entry which is preliminary data.</text>
</comment>
<evidence type="ECO:0000256" key="6">
    <source>
        <dbReference type="ARBA" id="ARBA00023098"/>
    </source>
</evidence>
<dbReference type="PANTHER" id="PTHR48075">
    <property type="entry name" value="3-HYDROXYACYL-COA DEHYDROGENASE FAMILY PROTEIN"/>
    <property type="match status" value="1"/>
</dbReference>
<evidence type="ECO:0000256" key="1">
    <source>
        <dbReference type="ARBA" id="ARBA00005005"/>
    </source>
</evidence>
<dbReference type="Gene3D" id="3.90.226.10">
    <property type="entry name" value="2-enoyl-CoA Hydratase, Chain A, domain 1"/>
    <property type="match status" value="1"/>
</dbReference>
<dbReference type="SUPFAM" id="SSF51735">
    <property type="entry name" value="NAD(P)-binding Rossmann-fold domains"/>
    <property type="match status" value="1"/>
</dbReference>
<dbReference type="InterPro" id="IPR006108">
    <property type="entry name" value="3HC_DH_C"/>
</dbReference>
<dbReference type="GO" id="GO:0003857">
    <property type="term" value="F:(3S)-3-hydroxyacyl-CoA dehydrogenase (NAD+) activity"/>
    <property type="evidence" value="ECO:0007669"/>
    <property type="project" value="UniProtKB-EC"/>
</dbReference>
<dbReference type="Pfam" id="PF00725">
    <property type="entry name" value="3HCDH"/>
    <property type="match status" value="1"/>
</dbReference>
<evidence type="ECO:0000256" key="3">
    <source>
        <dbReference type="ARBA" id="ARBA00022963"/>
    </source>
</evidence>
<keyword evidence="2" id="KW-0276">Fatty acid metabolism</keyword>
<evidence type="ECO:0000256" key="4">
    <source>
        <dbReference type="ARBA" id="ARBA00023002"/>
    </source>
</evidence>
<organism evidence="10 11">
    <name type="scientific">Limibacillus halophilus</name>
    <dbReference type="NCBI Taxonomy" id="1579333"/>
    <lineage>
        <taxon>Bacteria</taxon>
        <taxon>Pseudomonadati</taxon>
        <taxon>Pseudomonadota</taxon>
        <taxon>Alphaproteobacteria</taxon>
        <taxon>Rhodospirillales</taxon>
        <taxon>Rhodovibrionaceae</taxon>
        <taxon>Limibacillus</taxon>
    </lineage>
</organism>
<dbReference type="Gene3D" id="3.40.50.720">
    <property type="entry name" value="NAD(P)-binding Rossmann-like Domain"/>
    <property type="match status" value="1"/>
</dbReference>
<dbReference type="GO" id="GO:0070403">
    <property type="term" value="F:NAD+ binding"/>
    <property type="evidence" value="ECO:0007669"/>
    <property type="project" value="InterPro"/>
</dbReference>
<keyword evidence="6" id="KW-0443">Lipid metabolism</keyword>
<dbReference type="Pfam" id="PF00378">
    <property type="entry name" value="ECH_1"/>
    <property type="match status" value="1"/>
</dbReference>
<evidence type="ECO:0000313" key="10">
    <source>
        <dbReference type="EMBL" id="MBB3064077.1"/>
    </source>
</evidence>
<sequence length="780" mass="84340">MAIERVAVIGAGVMGAGIAAQIANAGLEVLLLDLVPEDAENRSIVAESALAKMLKEDPAPFMSKGAARRIQAGNIEDDLARLDACDWIIEAVIERLEVKQDLYTKIEKHRKPGSLVSSNTSTLPLARLMDGQPEGLRRDFLITHFFNPPRYMRLLEIVSGPDTRDEATQELMDFADRRLGKGVVVCKDTPGFVANRIGTFWIQAAVTEAIDRGLSVEEADAVMSKYLGFPKTGVFGLMDLVGIDLMPHVDRSLAENLPSDDPYHALRRDLPVVARMIQEGFTGRKGKGGFYRINRGDGGKVKEAVDLTTGKYAPVRKPILDSLSAAKAAGRKHAARTLVTHPDKGGAYAWAVLSKTLGYAASLVPQIASDIAAIDRAMTLGYNWKLGPFQLLDQIGAVPFVERLKAEKMTVPALLETAAGKEGFYREHDGALQQLLPDGVYQNLERPPGVVLLEDVKRRTERMAGNASASLWDVGDGVVCLEVHTKLNTIDQDVFAIIAKALEIVPKNHRALVIYNEASHFSAGANLGLALFAANTALWPMIEDLVVQGQKLYRKLKYAPFPVVAAPSGLALGGGCEICLAADAIEAHAETYMGLVEVGVGVIPGWGGCTELLARLAADRRRPKGPMPPVVEAFETIGTAKVAKSAFEARELGFLRDTDGITFNRDRLLAAAKARALVLAEGYRAPDPAELSLPGPNGMASLDFAVHDLALKGLVTPHDRTVVNELIGVLIGGPEADHTTPTPEARILDLEREAFMRLVRNEATLARMEHMLTTGKPLRN</sequence>
<evidence type="ECO:0000313" key="11">
    <source>
        <dbReference type="Proteomes" id="UP000581135"/>
    </source>
</evidence>
<dbReference type="InterPro" id="IPR036291">
    <property type="entry name" value="NAD(P)-bd_dom_sf"/>
</dbReference>
<dbReference type="AlphaFoldDB" id="A0A839SMF4"/>
<dbReference type="UniPathway" id="UPA00659"/>
<feature type="domain" description="3-hydroxyacyl-CoA dehydrogenase C-terminal" evidence="8">
    <location>
        <begin position="191"/>
        <end position="292"/>
    </location>
</feature>
<keyword evidence="11" id="KW-1185">Reference proteome</keyword>
<dbReference type="InterPro" id="IPR001753">
    <property type="entry name" value="Enoyl-CoA_hydra/iso"/>
</dbReference>
<evidence type="ECO:0000256" key="2">
    <source>
        <dbReference type="ARBA" id="ARBA00022832"/>
    </source>
</evidence>
<evidence type="ECO:0000259" key="8">
    <source>
        <dbReference type="Pfam" id="PF00725"/>
    </source>
</evidence>
<feature type="domain" description="3-hydroxyacyl-CoA dehydrogenase NAD binding" evidence="9">
    <location>
        <begin position="6"/>
        <end position="189"/>
    </location>
</feature>
<comment type="catalytic activity">
    <reaction evidence="7">
        <text>a (3S)-3-hydroxyacyl-CoA + NAD(+) = a 3-oxoacyl-CoA + NADH + H(+)</text>
        <dbReference type="Rhea" id="RHEA:22432"/>
        <dbReference type="ChEBI" id="CHEBI:15378"/>
        <dbReference type="ChEBI" id="CHEBI:57318"/>
        <dbReference type="ChEBI" id="CHEBI:57540"/>
        <dbReference type="ChEBI" id="CHEBI:57945"/>
        <dbReference type="ChEBI" id="CHEBI:90726"/>
        <dbReference type="EC" id="1.1.1.35"/>
    </reaction>
</comment>
<keyword evidence="4 10" id="KW-0560">Oxidoreductase</keyword>
<dbReference type="SUPFAM" id="SSF48179">
    <property type="entry name" value="6-phosphogluconate dehydrogenase C-terminal domain-like"/>
    <property type="match status" value="2"/>
</dbReference>
<dbReference type="InterPro" id="IPR008927">
    <property type="entry name" value="6-PGluconate_DH-like_C_sf"/>
</dbReference>
<dbReference type="RefSeq" id="WP_183414893.1">
    <property type="nucleotide sequence ID" value="NZ_JACHXA010000001.1"/>
</dbReference>
<dbReference type="EMBL" id="JACHXA010000001">
    <property type="protein sequence ID" value="MBB3064077.1"/>
    <property type="molecule type" value="Genomic_DNA"/>
</dbReference>
<dbReference type="CDD" id="cd06558">
    <property type="entry name" value="crotonase-like"/>
    <property type="match status" value="1"/>
</dbReference>
<dbReference type="EC" id="1.1.1.35" evidence="10"/>
<keyword evidence="5" id="KW-0520">NAD</keyword>